<dbReference type="Proteomes" id="UP001283361">
    <property type="component" value="Unassembled WGS sequence"/>
</dbReference>
<sequence length="104" mass="11946">MFKKKVAGKESENFNLARARLKPDYEAFESVKVKEAGSEPEDFRHFLRMDAQSFDELLRAEPFIRKKDTVMRSSISPSERLSVTLRYLAPGNSFENLKFLAAPS</sequence>
<organism evidence="1 2">
    <name type="scientific">Elysia crispata</name>
    <name type="common">lettuce slug</name>
    <dbReference type="NCBI Taxonomy" id="231223"/>
    <lineage>
        <taxon>Eukaryota</taxon>
        <taxon>Metazoa</taxon>
        <taxon>Spiralia</taxon>
        <taxon>Lophotrochozoa</taxon>
        <taxon>Mollusca</taxon>
        <taxon>Gastropoda</taxon>
        <taxon>Heterobranchia</taxon>
        <taxon>Euthyneura</taxon>
        <taxon>Panpulmonata</taxon>
        <taxon>Sacoglossa</taxon>
        <taxon>Placobranchoidea</taxon>
        <taxon>Plakobranchidae</taxon>
        <taxon>Elysia</taxon>
    </lineage>
</organism>
<dbReference type="AlphaFoldDB" id="A0AAE0XYC6"/>
<gene>
    <name evidence="1" type="ORF">RRG08_008630</name>
</gene>
<proteinExistence type="predicted"/>
<evidence type="ECO:0000313" key="2">
    <source>
        <dbReference type="Proteomes" id="UP001283361"/>
    </source>
</evidence>
<dbReference type="EMBL" id="JAWDGP010007314">
    <property type="protein sequence ID" value="KAK3726249.1"/>
    <property type="molecule type" value="Genomic_DNA"/>
</dbReference>
<evidence type="ECO:0000313" key="1">
    <source>
        <dbReference type="EMBL" id="KAK3726249.1"/>
    </source>
</evidence>
<comment type="caution">
    <text evidence="1">The sequence shown here is derived from an EMBL/GenBank/DDBJ whole genome shotgun (WGS) entry which is preliminary data.</text>
</comment>
<protein>
    <submittedName>
        <fullName evidence="1">Uncharacterized protein</fullName>
    </submittedName>
</protein>
<reference evidence="1" key="1">
    <citation type="journal article" date="2023" name="G3 (Bethesda)">
        <title>A reference genome for the long-term kleptoplast-retaining sea slug Elysia crispata morphotype clarki.</title>
        <authorList>
            <person name="Eastman K.E."/>
            <person name="Pendleton A.L."/>
            <person name="Shaikh M.A."/>
            <person name="Suttiyut T."/>
            <person name="Ogas R."/>
            <person name="Tomko P."/>
            <person name="Gavelis G."/>
            <person name="Widhalm J.R."/>
            <person name="Wisecaver J.H."/>
        </authorList>
    </citation>
    <scope>NUCLEOTIDE SEQUENCE</scope>
    <source>
        <strain evidence="1">ECLA1</strain>
    </source>
</reference>
<accession>A0AAE0XYC6</accession>
<name>A0AAE0XYC6_9GAST</name>
<keyword evidence="2" id="KW-1185">Reference proteome</keyword>